<proteinExistence type="predicted"/>
<keyword evidence="3" id="KW-1185">Reference proteome</keyword>
<dbReference type="AlphaFoldDB" id="A0A059F3R9"/>
<gene>
    <name evidence="2" type="ORF">H312_00792</name>
</gene>
<dbReference type="OrthoDB" id="2195084at2759"/>
<dbReference type="EMBL" id="KK365137">
    <property type="protein sequence ID" value="KCZ81752.1"/>
    <property type="molecule type" value="Genomic_DNA"/>
</dbReference>
<accession>A0A059F3R9</accession>
<feature type="domain" description="Phosphoribulokinase/uridine kinase" evidence="1">
    <location>
        <begin position="26"/>
        <end position="136"/>
    </location>
</feature>
<dbReference type="GO" id="GO:0005524">
    <property type="term" value="F:ATP binding"/>
    <property type="evidence" value="ECO:0007669"/>
    <property type="project" value="InterPro"/>
</dbReference>
<dbReference type="Pfam" id="PF00485">
    <property type="entry name" value="PRK"/>
    <property type="match status" value="1"/>
</dbReference>
<dbReference type="InterPro" id="IPR027417">
    <property type="entry name" value="P-loop_NTPase"/>
</dbReference>
<reference evidence="2 3" key="2">
    <citation type="submission" date="2014-03" db="EMBL/GenBank/DDBJ databases">
        <title>The Genome Sequence of Anncaliia algerae insect isolate PRA339.</title>
        <authorList>
            <consortium name="The Broad Institute Genome Sequencing Platform"/>
            <consortium name="The Broad Institute Genome Sequencing Center for Infectious Disease"/>
            <person name="Cuomo C."/>
            <person name="Becnel J."/>
            <person name="Sanscrainte N."/>
            <person name="Walker B."/>
            <person name="Young S.K."/>
            <person name="Zeng Q."/>
            <person name="Gargeya S."/>
            <person name="Fitzgerald M."/>
            <person name="Haas B."/>
            <person name="Abouelleil A."/>
            <person name="Alvarado L."/>
            <person name="Arachchi H.M."/>
            <person name="Berlin A.M."/>
            <person name="Chapman S.B."/>
            <person name="Dewar J."/>
            <person name="Goldberg J."/>
            <person name="Griggs A."/>
            <person name="Gujja S."/>
            <person name="Hansen M."/>
            <person name="Howarth C."/>
            <person name="Imamovic A."/>
            <person name="Larimer J."/>
            <person name="McCowan C."/>
            <person name="Murphy C."/>
            <person name="Neiman D."/>
            <person name="Pearson M."/>
            <person name="Priest M."/>
            <person name="Roberts A."/>
            <person name="Saif S."/>
            <person name="Shea T."/>
            <person name="Sisk P."/>
            <person name="Sykes S."/>
            <person name="Wortman J."/>
            <person name="Nusbaum C."/>
            <person name="Birren B."/>
        </authorList>
    </citation>
    <scope>NUCLEOTIDE SEQUENCE [LARGE SCALE GENOMIC DNA]</scope>
    <source>
        <strain evidence="2 3">PRA339</strain>
    </source>
</reference>
<name>A0A059F3R9_9MICR</name>
<dbReference type="VEuPathDB" id="MicrosporidiaDB:H312_00792"/>
<dbReference type="SUPFAM" id="SSF52540">
    <property type="entry name" value="P-loop containing nucleoside triphosphate hydrolases"/>
    <property type="match status" value="1"/>
</dbReference>
<protein>
    <recommendedName>
        <fullName evidence="1">Phosphoribulokinase/uridine kinase domain-containing protein</fullName>
    </recommendedName>
</protein>
<organism evidence="2 3">
    <name type="scientific">Anncaliia algerae PRA339</name>
    <dbReference type="NCBI Taxonomy" id="1288291"/>
    <lineage>
        <taxon>Eukaryota</taxon>
        <taxon>Fungi</taxon>
        <taxon>Fungi incertae sedis</taxon>
        <taxon>Microsporidia</taxon>
        <taxon>Tubulinosematoidea</taxon>
        <taxon>Tubulinosematidae</taxon>
        <taxon>Anncaliia</taxon>
    </lineage>
</organism>
<reference evidence="3" key="1">
    <citation type="submission" date="2013-02" db="EMBL/GenBank/DDBJ databases">
        <authorList>
            <consortium name="The Broad Institute Genome Sequencing Platform"/>
            <person name="Cuomo C."/>
            <person name="Becnel J."/>
            <person name="Sanscrainte N."/>
            <person name="Walker B."/>
            <person name="Young S.K."/>
            <person name="Zeng Q."/>
            <person name="Gargeya S."/>
            <person name="Fitzgerald M."/>
            <person name="Haas B."/>
            <person name="Abouelleil A."/>
            <person name="Alvarado L."/>
            <person name="Arachchi H.M."/>
            <person name="Berlin A.M."/>
            <person name="Chapman S.B."/>
            <person name="Dewar J."/>
            <person name="Goldberg J."/>
            <person name="Griggs A."/>
            <person name="Gujja S."/>
            <person name="Hansen M."/>
            <person name="Howarth C."/>
            <person name="Imamovic A."/>
            <person name="Larimer J."/>
            <person name="McCowan C."/>
            <person name="Murphy C."/>
            <person name="Neiman D."/>
            <person name="Pearson M."/>
            <person name="Priest M."/>
            <person name="Roberts A."/>
            <person name="Saif S."/>
            <person name="Shea T."/>
            <person name="Sisk P."/>
            <person name="Sykes S."/>
            <person name="Wortman J."/>
            <person name="Nusbaum C."/>
            <person name="Birren B."/>
        </authorList>
    </citation>
    <scope>NUCLEOTIDE SEQUENCE [LARGE SCALE GENOMIC DNA]</scope>
    <source>
        <strain evidence="3">PRA339</strain>
    </source>
</reference>
<dbReference type="InterPro" id="IPR006083">
    <property type="entry name" value="PRK/URK"/>
</dbReference>
<dbReference type="HOGENOM" id="CLU_059424_0_0_1"/>
<evidence type="ECO:0000259" key="1">
    <source>
        <dbReference type="Pfam" id="PF00485"/>
    </source>
</evidence>
<dbReference type="Gene3D" id="3.40.50.300">
    <property type="entry name" value="P-loop containing nucleotide triphosphate hydrolases"/>
    <property type="match status" value="1"/>
</dbReference>
<dbReference type="GO" id="GO:0016301">
    <property type="term" value="F:kinase activity"/>
    <property type="evidence" value="ECO:0007669"/>
    <property type="project" value="InterPro"/>
</dbReference>
<dbReference type="PANTHER" id="PTHR10285">
    <property type="entry name" value="URIDINE KINASE"/>
    <property type="match status" value="1"/>
</dbReference>
<evidence type="ECO:0000313" key="2">
    <source>
        <dbReference type="EMBL" id="KCZ81752.1"/>
    </source>
</evidence>
<sequence length="277" mass="32558">MTTPVNEDECYAKIAQKFNKRENLKVICIQGPSASGKSTLCDSIRFLLRAAGKEVFVLNIDNFLQTKPKNVDYYDFDSPATIQWNKVNEILKAFDNKEEKLAIYRYSYKDSESSGPVLIDNKNPEYLIVEGLYAHYLFSDYFFDIENISPLKSHDQIADVYVKNNFKFNNFSVLKIAFSISKEKMMEIRVKRDSQKRKIDSSFVEWQINEQTWPATEKWVYNYEITQPDLILENGSFNYDGLISLKKGFIKFWEQNESFDINSFYKSPYTIPYCDRK</sequence>
<dbReference type="Proteomes" id="UP000030655">
    <property type="component" value="Unassembled WGS sequence"/>
</dbReference>
<evidence type="ECO:0000313" key="3">
    <source>
        <dbReference type="Proteomes" id="UP000030655"/>
    </source>
</evidence>